<organism evidence="1 2">
    <name type="scientific">Clunio marinus</name>
    <dbReference type="NCBI Taxonomy" id="568069"/>
    <lineage>
        <taxon>Eukaryota</taxon>
        <taxon>Metazoa</taxon>
        <taxon>Ecdysozoa</taxon>
        <taxon>Arthropoda</taxon>
        <taxon>Hexapoda</taxon>
        <taxon>Insecta</taxon>
        <taxon>Pterygota</taxon>
        <taxon>Neoptera</taxon>
        <taxon>Endopterygota</taxon>
        <taxon>Diptera</taxon>
        <taxon>Nematocera</taxon>
        <taxon>Chironomoidea</taxon>
        <taxon>Chironomidae</taxon>
        <taxon>Clunio</taxon>
    </lineage>
</organism>
<evidence type="ECO:0000313" key="2">
    <source>
        <dbReference type="Proteomes" id="UP000183832"/>
    </source>
</evidence>
<sequence>MIDDEVFRFGHDNFIYILFMRHPMTLTMINHKVIYANENTNLDLEPSLKPTLATNILSVDDLTTDDSSYHSISLNLFKKINGIDKQIQFLTDRDAFLDVEIYWSVKFCYNFNSLQWNHVLVCSAAIT</sequence>
<dbReference type="Proteomes" id="UP000183832">
    <property type="component" value="Unassembled WGS sequence"/>
</dbReference>
<dbReference type="EMBL" id="CVRI01000039">
    <property type="protein sequence ID" value="CRK94580.1"/>
    <property type="molecule type" value="Genomic_DNA"/>
</dbReference>
<gene>
    <name evidence="1" type="ORF">CLUMA_CG008080</name>
</gene>
<evidence type="ECO:0000313" key="1">
    <source>
        <dbReference type="EMBL" id="CRK94580.1"/>
    </source>
</evidence>
<accession>A0A1J1I4Q7</accession>
<protein>
    <submittedName>
        <fullName evidence="1">CLUMA_CG008080, isoform A</fullName>
    </submittedName>
</protein>
<name>A0A1J1I4Q7_9DIPT</name>
<keyword evidence="2" id="KW-1185">Reference proteome</keyword>
<proteinExistence type="predicted"/>
<dbReference type="AlphaFoldDB" id="A0A1J1I4Q7"/>
<reference evidence="1 2" key="1">
    <citation type="submission" date="2015-04" db="EMBL/GenBank/DDBJ databases">
        <authorList>
            <person name="Syromyatnikov M.Y."/>
            <person name="Popov V.N."/>
        </authorList>
    </citation>
    <scope>NUCLEOTIDE SEQUENCE [LARGE SCALE GENOMIC DNA]</scope>
</reference>